<proteinExistence type="predicted"/>
<gene>
    <name evidence="1" type="ORF">B1199_17765</name>
</gene>
<dbReference type="RefSeq" id="WP_086745480.1">
    <property type="nucleotide sequence ID" value="NZ_MWPV01000006.1"/>
</dbReference>
<comment type="caution">
    <text evidence="1">The sequence shown here is derived from an EMBL/GenBank/DDBJ whole genome shotgun (WGS) entry which is preliminary data.</text>
</comment>
<evidence type="ECO:0000313" key="1">
    <source>
        <dbReference type="EMBL" id="OUL56510.1"/>
    </source>
</evidence>
<dbReference type="Proteomes" id="UP000194841">
    <property type="component" value="Unassembled WGS sequence"/>
</dbReference>
<name>A0A244CLM1_PSEDV</name>
<evidence type="ECO:0008006" key="3">
    <source>
        <dbReference type="Google" id="ProtNLM"/>
    </source>
</evidence>
<organism evidence="1 2">
    <name type="scientific">Pseudoalteromonas ulvae</name>
    <dbReference type="NCBI Taxonomy" id="107327"/>
    <lineage>
        <taxon>Bacteria</taxon>
        <taxon>Pseudomonadati</taxon>
        <taxon>Pseudomonadota</taxon>
        <taxon>Gammaproteobacteria</taxon>
        <taxon>Alteromonadales</taxon>
        <taxon>Pseudoalteromonadaceae</taxon>
        <taxon>Pseudoalteromonas</taxon>
    </lineage>
</organism>
<evidence type="ECO:0000313" key="2">
    <source>
        <dbReference type="Proteomes" id="UP000194841"/>
    </source>
</evidence>
<dbReference type="AlphaFoldDB" id="A0A244CLM1"/>
<keyword evidence="2" id="KW-1185">Reference proteome</keyword>
<accession>A0A244CLM1</accession>
<dbReference type="EMBL" id="MWPV01000006">
    <property type="protein sequence ID" value="OUL56510.1"/>
    <property type="molecule type" value="Genomic_DNA"/>
</dbReference>
<protein>
    <recommendedName>
        <fullName evidence="3">DUF885 domain-containing protein</fullName>
    </recommendedName>
</protein>
<reference evidence="1 2" key="1">
    <citation type="submission" date="2017-02" db="EMBL/GenBank/DDBJ databases">
        <title>Pseudoalteromonas ulvae TC14 Genome.</title>
        <authorList>
            <person name="Molmeret M."/>
        </authorList>
    </citation>
    <scope>NUCLEOTIDE SEQUENCE [LARGE SCALE GENOMIC DNA]</scope>
    <source>
        <strain evidence="1">TC14</strain>
    </source>
</reference>
<sequence length="421" mass="48102">MPVDDLALAYVQLTLNINEHHDGYVDAFYGPKEWLSNIQKWPLEVLAQEADTLYQKVTALEQSRHSLAPEAKCRIHSLKCHLFAAKTFIAQLQGHTLSFDEESCALYDAISPHHSEPDFDTLLAELDAVLPTEHNGQQNLNQRLTAYRSQFIIPKEHIATVFNTAINKARALTLQHIPLPENENFDVELVTDQVWSAYNWFKGDSYSLIEVNTDFPIYIDRAVDLACHEGYPGHHVFNSLIEQNLYKKNGWVEYCIYPLFSPLSLLAEGSANYGIEVVFSQATRMAFEQDVLFPLAGLDASEVPRYYRILAILQKLSYVDNMVARRYLDGEIDAEQAISLLMKYALTDEKKSTQRLKFIEQNRSYVINYNLGQDMTKAYVERIVQQQIKALDSVSATQITAIRWAIFADLLRNPRCASLLK</sequence>
<dbReference type="OrthoDB" id="140419at2"/>